<dbReference type="AlphaFoldDB" id="A0A7J0D5P3"/>
<proteinExistence type="predicted"/>
<dbReference type="Proteomes" id="UP000498740">
    <property type="component" value="Unassembled WGS sequence"/>
</dbReference>
<protein>
    <submittedName>
        <fullName evidence="1">Uncharacterized protein</fullName>
    </submittedName>
</protein>
<reference evidence="1 2" key="1">
    <citation type="submission" date="2020-05" db="EMBL/GenBank/DDBJ databases">
        <title>Whole genome shotgun sequence of Streptomyces microflavus NBRC 13062.</title>
        <authorList>
            <person name="Komaki H."/>
            <person name="Tamura T."/>
        </authorList>
    </citation>
    <scope>NUCLEOTIDE SEQUENCE [LARGE SCALE GENOMIC DNA]</scope>
    <source>
        <strain evidence="1 2">NBRC 13062</strain>
    </source>
</reference>
<accession>A0A7J0D5P3</accession>
<gene>
    <name evidence="1" type="ORF">Smic_78610</name>
</gene>
<evidence type="ECO:0000313" key="2">
    <source>
        <dbReference type="Proteomes" id="UP000498740"/>
    </source>
</evidence>
<name>A0A7J0D5P3_STRMI</name>
<dbReference type="EMBL" id="BLWD01000002">
    <property type="protein sequence ID" value="GFN09305.1"/>
    <property type="molecule type" value="Genomic_DNA"/>
</dbReference>
<organism evidence="1 2">
    <name type="scientific">Streptomyces microflavus</name>
    <name type="common">Streptomyces lipmanii</name>
    <dbReference type="NCBI Taxonomy" id="1919"/>
    <lineage>
        <taxon>Bacteria</taxon>
        <taxon>Bacillati</taxon>
        <taxon>Actinomycetota</taxon>
        <taxon>Actinomycetes</taxon>
        <taxon>Kitasatosporales</taxon>
        <taxon>Streptomycetaceae</taxon>
        <taxon>Streptomyces</taxon>
    </lineage>
</organism>
<comment type="caution">
    <text evidence="1">The sequence shown here is derived from an EMBL/GenBank/DDBJ whole genome shotgun (WGS) entry which is preliminary data.</text>
</comment>
<sequence>MREGRFGGGLRVVVVLVPAVTFTAGRDDLPVRVAPDVDLALPARQRAGSELLDQTFVMRTQALQHGYQGAEAGAGDHVGGVLAGFHEHRDDDAGDLGGAVAVRAQGPADVLDDLDLRAAGVREADRVDSPFTGDVHTLTEHANAGEERPVHPAPGSVDAVGELTQGLAPLTDEVVAAQAMPTRRGPGYVAARLQLVELGVDGGLRQPARGRQVGVGGIGGVPVGYQARFFERKGKDTDGKERPMWRTRWTAPEGRCGGAPHPPVLLVFNRIGERNPTARSHACES</sequence>
<evidence type="ECO:0000313" key="1">
    <source>
        <dbReference type="EMBL" id="GFN09305.1"/>
    </source>
</evidence>